<dbReference type="EMBL" id="AE003849">
    <property type="protein sequence ID" value="AAF82878.1"/>
    <property type="molecule type" value="Genomic_DNA"/>
</dbReference>
<dbReference type="AlphaFoldDB" id="Q9PH79"/>
<name>Q9PH79_XYLFA</name>
<reference evidence="1 2" key="1">
    <citation type="journal article" date="2000" name="Nature">
        <title>The genome sequence of the plant pathogen Xylella fastidiosa.</title>
        <authorList>
            <person name="Simpson A.J."/>
            <person name="Reinach F.C."/>
            <person name="Arruda P."/>
            <person name="Abreu F.A."/>
            <person name="Acencio M."/>
            <person name="Alvarenga R."/>
            <person name="Alves L.M."/>
            <person name="Araya J.E."/>
            <person name="Baia G.S."/>
            <person name="Baptista C.S."/>
            <person name="Barros M.H."/>
            <person name="Bonaccorsi E.D."/>
            <person name="Bordin S."/>
            <person name="Bove J.M."/>
            <person name="Briones M.R."/>
            <person name="Bueno M.R."/>
            <person name="Camargo A.A."/>
            <person name="Camargo L.E."/>
            <person name="Carraro D.M."/>
            <person name="Carrer H."/>
            <person name="Colauto N.B."/>
            <person name="Colombo C."/>
            <person name="Costa F.F."/>
            <person name="Costa M.C."/>
            <person name="Costa-Neto C.M."/>
            <person name="Coutinho L.L."/>
            <person name="Cristofani M."/>
            <person name="Dias-Neto E."/>
            <person name="Docena C."/>
            <person name="El-Dorry H."/>
            <person name="Facincani A.P."/>
            <person name="Ferreira A.J."/>
            <person name="Ferreira V.C."/>
            <person name="Ferro J.A."/>
            <person name="Fraga J.S."/>
            <person name="Franca S.C."/>
            <person name="Franco M.C."/>
            <person name="Frohme M."/>
            <person name="Furlan L.R."/>
            <person name="Garnier M."/>
            <person name="Goldman G.H."/>
            <person name="Goldman M.H."/>
            <person name="Gomes S.L."/>
            <person name="Gruber A."/>
            <person name="Ho P.L."/>
            <person name="Hoheisel J.D."/>
            <person name="Junqueira M.L."/>
            <person name="Kemper E.L."/>
            <person name="Kitajima J.P."/>
            <person name="Krieger J.E."/>
            <person name="Kuramae E.E."/>
            <person name="Laigret F."/>
            <person name="Lambais M.R."/>
            <person name="Leite L.C."/>
            <person name="Lemos E.G."/>
            <person name="Lemos M.V."/>
            <person name="Lopes S.A."/>
            <person name="Lopes C.R."/>
            <person name="Machado J.A."/>
            <person name="Machado M.A."/>
            <person name="Madeira A.M."/>
            <person name="Madeira H.M."/>
            <person name="Marino C.L."/>
            <person name="Marques M.V."/>
            <person name="Martins E.A."/>
            <person name="Martins E.M."/>
            <person name="Matsukuma A.Y."/>
            <person name="Menck C.F."/>
            <person name="Miracca E.C."/>
            <person name="Miyaki C.Y."/>
            <person name="Monteriro-Vitorello C.B."/>
            <person name="Moon D.H."/>
            <person name="Nagai M.A."/>
            <person name="Nascimento A.L."/>
            <person name="Netto L.E."/>
            <person name="Nhani A.Jr."/>
            <person name="Nobrega F.G."/>
            <person name="Nunes L.R."/>
            <person name="Oliveira M.A."/>
            <person name="de Oliveira M.C."/>
            <person name="de Oliveira R.C."/>
            <person name="Palmieri D.A."/>
            <person name="Paris A."/>
            <person name="Peixoto B.R."/>
            <person name="Pereira G.A."/>
            <person name="Pereira H.A.Jr."/>
            <person name="Pesquero J.B."/>
            <person name="Quaggio R.B."/>
            <person name="Roberto P.G."/>
            <person name="Rodrigues V."/>
            <person name="de M Rosa A.J."/>
            <person name="de Rosa V.E.Jr."/>
            <person name="de Sa R.G."/>
            <person name="Santelli R.V."/>
            <person name="Sawasaki H.E."/>
            <person name="da Silva A.C."/>
            <person name="da Silva A.M."/>
            <person name="da Silva F.R."/>
            <person name="da Silva W.A.Jr."/>
            <person name="da Silveira J.F."/>
            <person name="Silvestri M.L."/>
            <person name="Siqueira W.J."/>
            <person name="de Souza A.A."/>
            <person name="de Souza A.P."/>
            <person name="Terenzi M.F."/>
            <person name="Truffi D."/>
            <person name="Tsai S.M."/>
            <person name="Tsuhako M.H."/>
            <person name="Vallada H."/>
            <person name="Van Sluys M.A."/>
            <person name="Verjovski-Almeida S."/>
            <person name="Vettore A.L."/>
            <person name="Zago M.A."/>
            <person name="Zatz M."/>
            <person name="Meidanis J."/>
            <person name="Setubal J.C."/>
        </authorList>
    </citation>
    <scope>NUCLEOTIDE SEQUENCE [LARGE SCALE GENOMIC DNA]</scope>
    <source>
        <strain evidence="1 2">9a5c</strain>
    </source>
</reference>
<dbReference type="STRING" id="160492.XF_0065"/>
<protein>
    <submittedName>
        <fullName evidence="1">Uncharacterized protein</fullName>
    </submittedName>
</protein>
<dbReference type="KEGG" id="xfa:XF_0065"/>
<evidence type="ECO:0000313" key="1">
    <source>
        <dbReference type="EMBL" id="AAF82878.1"/>
    </source>
</evidence>
<gene>
    <name evidence="1" type="ordered locus">XF_0065</name>
</gene>
<dbReference type="PIR" id="E82852">
    <property type="entry name" value="E82852"/>
</dbReference>
<dbReference type="HOGENOM" id="CLU_3384492_0_0_6"/>
<sequence length="33" mass="3710">MATLVDVVSFMYDGVNLDSWSDGGERRKVVEFS</sequence>
<organism evidence="1 2">
    <name type="scientific">Xylella fastidiosa (strain 9a5c)</name>
    <dbReference type="NCBI Taxonomy" id="160492"/>
    <lineage>
        <taxon>Bacteria</taxon>
        <taxon>Pseudomonadati</taxon>
        <taxon>Pseudomonadota</taxon>
        <taxon>Gammaproteobacteria</taxon>
        <taxon>Lysobacterales</taxon>
        <taxon>Lysobacteraceae</taxon>
        <taxon>Xylella</taxon>
    </lineage>
</organism>
<accession>Q9PH79</accession>
<dbReference type="Proteomes" id="UP000000812">
    <property type="component" value="Chromosome"/>
</dbReference>
<proteinExistence type="predicted"/>
<evidence type="ECO:0000313" key="2">
    <source>
        <dbReference type="Proteomes" id="UP000000812"/>
    </source>
</evidence>